<gene>
    <name evidence="2" type="ORF">Agub_g3337</name>
</gene>
<feature type="region of interest" description="Disordered" evidence="1">
    <location>
        <begin position="623"/>
        <end position="702"/>
    </location>
</feature>
<feature type="region of interest" description="Disordered" evidence="1">
    <location>
        <begin position="394"/>
        <end position="482"/>
    </location>
</feature>
<sequence>MSSIRNRTFPALVTRANDRYYLDLTVTGAPHRVRVPPPQSVLEHGPLSDAWPSYSFQALLVASEYCAALLEFLEWAVPPGFDAHKPLVAEYARQLISNPAAPVLPPADTACWSTYSVWSAFTYCYFHGTAHLLHSGSNITTNSSSSNGNNGNPADPEEVEALRWLRRLVGEQGWRPDGAVFQAAQRWVGRMRERLAPFFPRVALTGAQAVTAQQWPGLGLGGWERSIAPLRRSGGAQDRKYFAVYPYRVTGGEQNRVKFTLKGVEAPRNFSNSCGVPAGYSQTTNCALGFLLAADVMQAFYQASQQWKSFKGEDRLISGFFENVLASDERPLCSDTELQQHLALRYPAYLAACTLGWELALGQVAAWTVAVERTAQAAVGVGFPPQLRLPKPSVDPFPLQLPQQPLLPLGSPAEQQQQQQPQLPPAPPQPHQQQHQHPHQQQQQHPLAVQELLPPPSPVGHAMGGYGYPPPPPPVASAAAGPSAQQPSYMQLFAAAAGQVPAELGGGGGADPALHRTCSDATVQSPFAVLQMEGRHPNMIWPGPALQPYDMHYLHAAAPHPQQHPQIQQPQMPQQHQQQHHQQQQQQQPEGVDGLTDSIHVMSLEEGTIQQRGGVFGLMAAAAASEAEAAPHHQHQHQQHHHQHQQHHHHHPPGGRPNEPHGAAGRYLDAAHMAPAGPPQHYYHQHQHPHHGTSPMVGHELHMPPRTPGTHPVMATGVVETRVNVNTPQPPVTTTTHAQDGAGPHAAAAAAAAAGGSAACVAHQHPQAIQQGQQPQPPPSAAAAAVDLGRIISEGVSNMRQLLGSLEQLSAGKPDIQQHFAAYLQTEVASLRNFIQFIIFSSAQVSADNSGDHAAAPPPAKRQQQEPRQQPQQQQHEAMAATCTVERRSSPGFQAGNGSGGSSAGPSSASGGATGSDGGGVLGGAGGDGAAGHTVAAAAAVAAAPAPYGNPPPPPPPLWPMPSGSCGGGGGGDQMETSLLLQAGSSSLIGR</sequence>
<reference evidence="2 3" key="1">
    <citation type="journal article" date="2021" name="Sci. Rep.">
        <title>Genome sequencing of the multicellular alga Astrephomene provides insights into convergent evolution of germ-soma differentiation.</title>
        <authorList>
            <person name="Yamashita S."/>
            <person name="Yamamoto K."/>
            <person name="Matsuzaki R."/>
            <person name="Suzuki S."/>
            <person name="Yamaguchi H."/>
            <person name="Hirooka S."/>
            <person name="Minakuchi Y."/>
            <person name="Miyagishima S."/>
            <person name="Kawachi M."/>
            <person name="Toyoda A."/>
            <person name="Nozaki H."/>
        </authorList>
    </citation>
    <scope>NUCLEOTIDE SEQUENCE [LARGE SCALE GENOMIC DNA]</scope>
    <source>
        <strain evidence="2 3">NIES-4017</strain>
    </source>
</reference>
<accession>A0AAD3DL39</accession>
<evidence type="ECO:0000256" key="1">
    <source>
        <dbReference type="SAM" id="MobiDB-lite"/>
    </source>
</evidence>
<comment type="caution">
    <text evidence="2">The sequence shown here is derived from an EMBL/GenBank/DDBJ whole genome shotgun (WGS) entry which is preliminary data.</text>
</comment>
<proteinExistence type="predicted"/>
<organism evidence="2 3">
    <name type="scientific">Astrephomene gubernaculifera</name>
    <dbReference type="NCBI Taxonomy" id="47775"/>
    <lineage>
        <taxon>Eukaryota</taxon>
        <taxon>Viridiplantae</taxon>
        <taxon>Chlorophyta</taxon>
        <taxon>core chlorophytes</taxon>
        <taxon>Chlorophyceae</taxon>
        <taxon>CS clade</taxon>
        <taxon>Chlamydomonadales</taxon>
        <taxon>Astrephomenaceae</taxon>
        <taxon>Astrephomene</taxon>
    </lineage>
</organism>
<dbReference type="Proteomes" id="UP001054857">
    <property type="component" value="Unassembled WGS sequence"/>
</dbReference>
<evidence type="ECO:0000313" key="2">
    <source>
        <dbReference type="EMBL" id="GFR42432.1"/>
    </source>
</evidence>
<feature type="compositionally biased region" description="Low complexity" evidence="1">
    <location>
        <begin position="559"/>
        <end position="589"/>
    </location>
</feature>
<feature type="compositionally biased region" description="Low complexity" evidence="1">
    <location>
        <begin position="396"/>
        <end position="421"/>
    </location>
</feature>
<dbReference type="EMBL" id="BMAR01000003">
    <property type="protein sequence ID" value="GFR42432.1"/>
    <property type="molecule type" value="Genomic_DNA"/>
</dbReference>
<feature type="compositionally biased region" description="Polar residues" evidence="1">
    <location>
        <begin position="975"/>
        <end position="991"/>
    </location>
</feature>
<feature type="compositionally biased region" description="Low complexity" evidence="1">
    <location>
        <begin position="431"/>
        <end position="448"/>
    </location>
</feature>
<feature type="non-terminal residue" evidence="2">
    <location>
        <position position="991"/>
    </location>
</feature>
<feature type="compositionally biased region" description="Low complexity" evidence="1">
    <location>
        <begin position="866"/>
        <end position="881"/>
    </location>
</feature>
<feature type="region of interest" description="Disordered" evidence="1">
    <location>
        <begin position="848"/>
        <end position="916"/>
    </location>
</feature>
<feature type="compositionally biased region" description="Basic residues" evidence="1">
    <location>
        <begin position="632"/>
        <end position="653"/>
    </location>
</feature>
<feature type="region of interest" description="Disordered" evidence="1">
    <location>
        <begin position="559"/>
        <end position="592"/>
    </location>
</feature>
<feature type="compositionally biased region" description="Pro residues" evidence="1">
    <location>
        <begin position="948"/>
        <end position="960"/>
    </location>
</feature>
<feature type="region of interest" description="Disordered" evidence="1">
    <location>
        <begin position="944"/>
        <end position="991"/>
    </location>
</feature>
<evidence type="ECO:0000313" key="3">
    <source>
        <dbReference type="Proteomes" id="UP001054857"/>
    </source>
</evidence>
<name>A0AAD3DL39_9CHLO</name>
<keyword evidence="3" id="KW-1185">Reference proteome</keyword>
<feature type="region of interest" description="Disordered" evidence="1">
    <location>
        <begin position="725"/>
        <end position="750"/>
    </location>
</feature>
<protein>
    <submittedName>
        <fullName evidence="2">Uncharacterized protein</fullName>
    </submittedName>
</protein>
<dbReference type="AlphaFoldDB" id="A0AAD3DL39"/>